<dbReference type="InterPro" id="IPR005467">
    <property type="entry name" value="His_kinase_dom"/>
</dbReference>
<protein>
    <recommendedName>
        <fullName evidence="3">histidine kinase</fullName>
        <ecNumber evidence="3">2.7.13.3</ecNumber>
    </recommendedName>
</protein>
<dbReference type="Pfam" id="PF02518">
    <property type="entry name" value="HATPase_c"/>
    <property type="match status" value="1"/>
</dbReference>
<dbReference type="InterPro" id="IPR036890">
    <property type="entry name" value="HATPase_C_sf"/>
</dbReference>
<dbReference type="GO" id="GO:0000155">
    <property type="term" value="F:phosphorelay sensor kinase activity"/>
    <property type="evidence" value="ECO:0007669"/>
    <property type="project" value="InterPro"/>
</dbReference>
<comment type="catalytic activity">
    <reaction evidence="1">
        <text>ATP + protein L-histidine = ADP + protein N-phospho-L-histidine.</text>
        <dbReference type="EC" id="2.7.13.3"/>
    </reaction>
</comment>
<dbReference type="OrthoDB" id="9806130at2"/>
<evidence type="ECO:0000313" key="10">
    <source>
        <dbReference type="EMBL" id="KAB1436000.1"/>
    </source>
</evidence>
<evidence type="ECO:0000256" key="8">
    <source>
        <dbReference type="SAM" id="Phobius"/>
    </source>
</evidence>
<evidence type="ECO:0000256" key="6">
    <source>
        <dbReference type="ARBA" id="ARBA00022777"/>
    </source>
</evidence>
<dbReference type="Pfam" id="PF00512">
    <property type="entry name" value="HisKA"/>
    <property type="match status" value="1"/>
</dbReference>
<dbReference type="RefSeq" id="WP_151147875.1">
    <property type="nucleotide sequence ID" value="NZ_WAGX01000007.1"/>
</dbReference>
<dbReference type="SUPFAM" id="SSF55874">
    <property type="entry name" value="ATPase domain of HSP90 chaperone/DNA topoisomerase II/histidine kinase"/>
    <property type="match status" value="1"/>
</dbReference>
<keyword evidence="5" id="KW-0808">Transferase</keyword>
<dbReference type="Gene3D" id="3.30.565.10">
    <property type="entry name" value="Histidine kinase-like ATPase, C-terminal domain"/>
    <property type="match status" value="1"/>
</dbReference>
<dbReference type="Proteomes" id="UP000461768">
    <property type="component" value="Unassembled WGS sequence"/>
</dbReference>
<keyword evidence="4" id="KW-0597">Phosphoprotein</keyword>
<dbReference type="AlphaFoldDB" id="A0A7V7QIF3"/>
<keyword evidence="11" id="KW-1185">Reference proteome</keyword>
<evidence type="ECO:0000256" key="7">
    <source>
        <dbReference type="ARBA" id="ARBA00023012"/>
    </source>
</evidence>
<feature type="transmembrane region" description="Helical" evidence="8">
    <location>
        <begin position="105"/>
        <end position="128"/>
    </location>
</feature>
<accession>A0A7V7QIF3</accession>
<dbReference type="EC" id="2.7.13.3" evidence="3"/>
<sequence length="407" mass="45578">MNFFDDKQVRYFSVFLFSFSLLIFLSGMGLHVIQKKAIQNLFLSHDSAVVTSLFEQGVSKDVIAKAITNTSISQEGSNLLDSIGITEHTSIRFLPFLAKFQRISVYYMLLIGVFLSLLLLSGAFIFIWKREQLYRQAAKVITCFTKGDFSCHMPQVSEGTIYCLFASIDRLATILQSKNEASQKTKEFLKSTISDISHQLKTPLAALTMYHEIISDEPEHVETVIEYSKKTGLALKRMEQLIQAMLKITRLDAGSIVFEKESCHVVELIARSTRELTTRALSEGKKIIIEDLADETIICDMQWTCEAIGNIVKNALDHTDRGGEVRISWEKTPAMLRILISDNGKGIHPEDLHHVFKRFYRSKGSSDTQGVGLGLSLTKSIVEGQGGSICVQSTLHEGALFTLSFLT</sequence>
<dbReference type="SMART" id="SM00388">
    <property type="entry name" value="HisKA"/>
    <property type="match status" value="1"/>
</dbReference>
<dbReference type="InterPro" id="IPR004358">
    <property type="entry name" value="Sig_transdc_His_kin-like_C"/>
</dbReference>
<reference evidence="10 11" key="2">
    <citation type="submission" date="2020-02" db="EMBL/GenBank/DDBJ databases">
        <title>Candidatus Galacturonibacter soehngenii shows hetero-acetogenic catabolism of galacturonic acid but lacks a canonical carbon monoxide dehydrogenase/acetyl-CoA synthase complex.</title>
        <authorList>
            <person name="Diender M."/>
            <person name="Stouten G.R."/>
            <person name="Petersen J.F."/>
            <person name="Nielsen P.H."/>
            <person name="Dueholm M.S."/>
            <person name="Pronk J.T."/>
            <person name="Van Loosdrecht M.C.M."/>
        </authorList>
    </citation>
    <scope>NUCLEOTIDE SEQUENCE [LARGE SCALE GENOMIC DNA]</scope>
    <source>
        <strain evidence="10">GalUA</strain>
    </source>
</reference>
<dbReference type="InterPro" id="IPR003661">
    <property type="entry name" value="HisK_dim/P_dom"/>
</dbReference>
<evidence type="ECO:0000256" key="4">
    <source>
        <dbReference type="ARBA" id="ARBA00022553"/>
    </source>
</evidence>
<evidence type="ECO:0000313" key="11">
    <source>
        <dbReference type="Proteomes" id="UP000461768"/>
    </source>
</evidence>
<evidence type="ECO:0000256" key="1">
    <source>
        <dbReference type="ARBA" id="ARBA00000085"/>
    </source>
</evidence>
<dbReference type="SUPFAM" id="SSF47384">
    <property type="entry name" value="Homodimeric domain of signal transducing histidine kinase"/>
    <property type="match status" value="1"/>
</dbReference>
<dbReference type="InterPro" id="IPR003594">
    <property type="entry name" value="HATPase_dom"/>
</dbReference>
<organism evidence="10 11">
    <name type="scientific">Candidatus Galacturonatibacter soehngenii</name>
    <dbReference type="NCBI Taxonomy" id="2307010"/>
    <lineage>
        <taxon>Bacteria</taxon>
        <taxon>Bacillati</taxon>
        <taxon>Bacillota</taxon>
        <taxon>Clostridia</taxon>
        <taxon>Lachnospirales</taxon>
        <taxon>Lachnospiraceae</taxon>
        <taxon>Candidatus Galacturonatibacter</taxon>
    </lineage>
</organism>
<dbReference type="SMART" id="SM00387">
    <property type="entry name" value="HATPase_c"/>
    <property type="match status" value="1"/>
</dbReference>
<dbReference type="CDD" id="cd00082">
    <property type="entry name" value="HisKA"/>
    <property type="match status" value="1"/>
</dbReference>
<dbReference type="InterPro" id="IPR036097">
    <property type="entry name" value="HisK_dim/P_sf"/>
</dbReference>
<dbReference type="GO" id="GO:0005886">
    <property type="term" value="C:plasma membrane"/>
    <property type="evidence" value="ECO:0007669"/>
    <property type="project" value="TreeGrafter"/>
</dbReference>
<keyword evidence="8" id="KW-0812">Transmembrane</keyword>
<evidence type="ECO:0000256" key="2">
    <source>
        <dbReference type="ARBA" id="ARBA00004370"/>
    </source>
</evidence>
<dbReference type="CDD" id="cd00075">
    <property type="entry name" value="HATPase"/>
    <property type="match status" value="1"/>
</dbReference>
<dbReference type="GO" id="GO:0004721">
    <property type="term" value="F:phosphoprotein phosphatase activity"/>
    <property type="evidence" value="ECO:0007669"/>
    <property type="project" value="TreeGrafter"/>
</dbReference>
<dbReference type="InterPro" id="IPR050351">
    <property type="entry name" value="BphY/WalK/GraS-like"/>
</dbReference>
<keyword evidence="7" id="KW-0902">Two-component regulatory system</keyword>
<feature type="transmembrane region" description="Helical" evidence="8">
    <location>
        <begin position="12"/>
        <end position="33"/>
    </location>
</feature>
<dbReference type="Gene3D" id="1.10.287.130">
    <property type="match status" value="1"/>
</dbReference>
<dbReference type="PRINTS" id="PR00344">
    <property type="entry name" value="BCTRLSENSOR"/>
</dbReference>
<dbReference type="GO" id="GO:0016036">
    <property type="term" value="P:cellular response to phosphate starvation"/>
    <property type="evidence" value="ECO:0007669"/>
    <property type="project" value="TreeGrafter"/>
</dbReference>
<name>A0A7V7QIF3_9FIRM</name>
<evidence type="ECO:0000256" key="3">
    <source>
        <dbReference type="ARBA" id="ARBA00012438"/>
    </source>
</evidence>
<proteinExistence type="predicted"/>
<keyword evidence="8" id="KW-0472">Membrane</keyword>
<comment type="subcellular location">
    <subcellularLocation>
        <location evidence="2">Membrane</location>
    </subcellularLocation>
</comment>
<dbReference type="PROSITE" id="PS50109">
    <property type="entry name" value="HIS_KIN"/>
    <property type="match status" value="1"/>
</dbReference>
<evidence type="ECO:0000256" key="5">
    <source>
        <dbReference type="ARBA" id="ARBA00022679"/>
    </source>
</evidence>
<dbReference type="EMBL" id="WAGX01000007">
    <property type="protein sequence ID" value="KAB1436000.1"/>
    <property type="molecule type" value="Genomic_DNA"/>
</dbReference>
<feature type="domain" description="Histidine kinase" evidence="9">
    <location>
        <begin position="195"/>
        <end position="407"/>
    </location>
</feature>
<comment type="caution">
    <text evidence="10">The sequence shown here is derived from an EMBL/GenBank/DDBJ whole genome shotgun (WGS) entry which is preliminary data.</text>
</comment>
<dbReference type="PANTHER" id="PTHR45453">
    <property type="entry name" value="PHOSPHATE REGULON SENSOR PROTEIN PHOR"/>
    <property type="match status" value="1"/>
</dbReference>
<evidence type="ECO:0000259" key="9">
    <source>
        <dbReference type="PROSITE" id="PS50109"/>
    </source>
</evidence>
<keyword evidence="8" id="KW-1133">Transmembrane helix</keyword>
<reference evidence="10 11" key="1">
    <citation type="submission" date="2019-09" db="EMBL/GenBank/DDBJ databases">
        <authorList>
            <person name="Valk L.C."/>
        </authorList>
    </citation>
    <scope>NUCLEOTIDE SEQUENCE [LARGE SCALE GENOMIC DNA]</scope>
    <source>
        <strain evidence="10">GalUA</strain>
    </source>
</reference>
<keyword evidence="6 10" id="KW-0418">Kinase</keyword>
<gene>
    <name evidence="10" type="ORF">F7O84_16665</name>
</gene>
<dbReference type="PANTHER" id="PTHR45453:SF1">
    <property type="entry name" value="PHOSPHATE REGULON SENSOR PROTEIN PHOR"/>
    <property type="match status" value="1"/>
</dbReference>